<name>A0A9D4PYD3_RHISA</name>
<keyword evidence="3" id="KW-1185">Reference proteome</keyword>
<dbReference type="Proteomes" id="UP000821837">
    <property type="component" value="Chromosome 3"/>
</dbReference>
<evidence type="ECO:0000313" key="3">
    <source>
        <dbReference type="Proteomes" id="UP000821837"/>
    </source>
</evidence>
<evidence type="ECO:0000256" key="1">
    <source>
        <dbReference type="SAM" id="MobiDB-lite"/>
    </source>
</evidence>
<accession>A0A9D4PYD3</accession>
<feature type="region of interest" description="Disordered" evidence="1">
    <location>
        <begin position="185"/>
        <end position="225"/>
    </location>
</feature>
<reference evidence="2" key="2">
    <citation type="submission" date="2021-09" db="EMBL/GenBank/DDBJ databases">
        <authorList>
            <person name="Jia N."/>
            <person name="Wang J."/>
            <person name="Shi W."/>
            <person name="Du L."/>
            <person name="Sun Y."/>
            <person name="Zhan W."/>
            <person name="Jiang J."/>
            <person name="Wang Q."/>
            <person name="Zhang B."/>
            <person name="Ji P."/>
            <person name="Sakyi L.B."/>
            <person name="Cui X."/>
            <person name="Yuan T."/>
            <person name="Jiang B."/>
            <person name="Yang W."/>
            <person name="Lam T.T.-Y."/>
            <person name="Chang Q."/>
            <person name="Ding S."/>
            <person name="Wang X."/>
            <person name="Zhu J."/>
            <person name="Ruan X."/>
            <person name="Zhao L."/>
            <person name="Wei J."/>
            <person name="Que T."/>
            <person name="Du C."/>
            <person name="Cheng J."/>
            <person name="Dai P."/>
            <person name="Han X."/>
            <person name="Huang E."/>
            <person name="Gao Y."/>
            <person name="Liu J."/>
            <person name="Shao H."/>
            <person name="Ye R."/>
            <person name="Li L."/>
            <person name="Wei W."/>
            <person name="Wang X."/>
            <person name="Wang C."/>
            <person name="Huo Q."/>
            <person name="Li W."/>
            <person name="Guo W."/>
            <person name="Chen H."/>
            <person name="Chen S."/>
            <person name="Zhou L."/>
            <person name="Zhou L."/>
            <person name="Ni X."/>
            <person name="Tian J."/>
            <person name="Zhou Y."/>
            <person name="Sheng Y."/>
            <person name="Liu T."/>
            <person name="Pan Y."/>
            <person name="Xia L."/>
            <person name="Li J."/>
            <person name="Zhao F."/>
            <person name="Cao W."/>
        </authorList>
    </citation>
    <scope>NUCLEOTIDE SEQUENCE</scope>
    <source>
        <strain evidence="2">Rsan-2018</strain>
        <tissue evidence="2">Larvae</tissue>
    </source>
</reference>
<feature type="region of interest" description="Disordered" evidence="1">
    <location>
        <begin position="62"/>
        <end position="166"/>
    </location>
</feature>
<reference evidence="2" key="1">
    <citation type="journal article" date="2020" name="Cell">
        <title>Large-Scale Comparative Analyses of Tick Genomes Elucidate Their Genetic Diversity and Vector Capacities.</title>
        <authorList>
            <consortium name="Tick Genome and Microbiome Consortium (TIGMIC)"/>
            <person name="Jia N."/>
            <person name="Wang J."/>
            <person name="Shi W."/>
            <person name="Du L."/>
            <person name="Sun Y."/>
            <person name="Zhan W."/>
            <person name="Jiang J.F."/>
            <person name="Wang Q."/>
            <person name="Zhang B."/>
            <person name="Ji P."/>
            <person name="Bell-Sakyi L."/>
            <person name="Cui X.M."/>
            <person name="Yuan T.T."/>
            <person name="Jiang B.G."/>
            <person name="Yang W.F."/>
            <person name="Lam T.T."/>
            <person name="Chang Q.C."/>
            <person name="Ding S.J."/>
            <person name="Wang X.J."/>
            <person name="Zhu J.G."/>
            <person name="Ruan X.D."/>
            <person name="Zhao L."/>
            <person name="Wei J.T."/>
            <person name="Ye R.Z."/>
            <person name="Que T.C."/>
            <person name="Du C.H."/>
            <person name="Zhou Y.H."/>
            <person name="Cheng J.X."/>
            <person name="Dai P.F."/>
            <person name="Guo W.B."/>
            <person name="Han X.H."/>
            <person name="Huang E.J."/>
            <person name="Li L.F."/>
            <person name="Wei W."/>
            <person name="Gao Y.C."/>
            <person name="Liu J.Z."/>
            <person name="Shao H.Z."/>
            <person name="Wang X."/>
            <person name="Wang C.C."/>
            <person name="Yang T.C."/>
            <person name="Huo Q.B."/>
            <person name="Li W."/>
            <person name="Chen H.Y."/>
            <person name="Chen S.E."/>
            <person name="Zhou L.G."/>
            <person name="Ni X.B."/>
            <person name="Tian J.H."/>
            <person name="Sheng Y."/>
            <person name="Liu T."/>
            <person name="Pan Y.S."/>
            <person name="Xia L.Y."/>
            <person name="Li J."/>
            <person name="Zhao F."/>
            <person name="Cao W.C."/>
        </authorList>
    </citation>
    <scope>NUCLEOTIDE SEQUENCE</scope>
    <source>
        <strain evidence="2">Rsan-2018</strain>
    </source>
</reference>
<sequence length="225" mass="22910">MEEVTDTVLASPLHVPPNEPQDEGLIVDATPCASTSPPMQEACALADAARAPNNGVGVHPPVLSDVPCSSEPGSQAAAAGVTPLTSASRNDAACSSGAQEDIATSAVAAPTSRRAPKKPPARKLLSPARGDMERAATIENVDPSLPAAQPLPPQDTSSEDSFSLGLDSSIGLSCVGEFDVEMGAQREVKRGHTSGSCSDDVSDGRSESQRPKKPRPSSGGSNCES</sequence>
<organism evidence="2 3">
    <name type="scientific">Rhipicephalus sanguineus</name>
    <name type="common">Brown dog tick</name>
    <name type="synonym">Ixodes sanguineus</name>
    <dbReference type="NCBI Taxonomy" id="34632"/>
    <lineage>
        <taxon>Eukaryota</taxon>
        <taxon>Metazoa</taxon>
        <taxon>Ecdysozoa</taxon>
        <taxon>Arthropoda</taxon>
        <taxon>Chelicerata</taxon>
        <taxon>Arachnida</taxon>
        <taxon>Acari</taxon>
        <taxon>Parasitiformes</taxon>
        <taxon>Ixodida</taxon>
        <taxon>Ixodoidea</taxon>
        <taxon>Ixodidae</taxon>
        <taxon>Rhipicephalinae</taxon>
        <taxon>Rhipicephalus</taxon>
        <taxon>Rhipicephalus</taxon>
    </lineage>
</organism>
<feature type="region of interest" description="Disordered" evidence="1">
    <location>
        <begin position="1"/>
        <end position="25"/>
    </location>
</feature>
<dbReference type="EMBL" id="JABSTV010001249">
    <property type="protein sequence ID" value="KAH7961069.1"/>
    <property type="molecule type" value="Genomic_DNA"/>
</dbReference>
<comment type="caution">
    <text evidence="2">The sequence shown here is derived from an EMBL/GenBank/DDBJ whole genome shotgun (WGS) entry which is preliminary data.</text>
</comment>
<dbReference type="AlphaFoldDB" id="A0A9D4PYD3"/>
<proteinExistence type="predicted"/>
<gene>
    <name evidence="2" type="ORF">HPB52_001312</name>
</gene>
<protein>
    <submittedName>
        <fullName evidence="2">Uncharacterized protein</fullName>
    </submittedName>
</protein>
<evidence type="ECO:0000313" key="2">
    <source>
        <dbReference type="EMBL" id="KAH7961069.1"/>
    </source>
</evidence>